<keyword evidence="4" id="KW-1185">Reference proteome</keyword>
<accession>A0A916XI30</accession>
<organism evidence="3 4">
    <name type="scientific">Pedobacter quisquiliarum</name>
    <dbReference type="NCBI Taxonomy" id="1834438"/>
    <lineage>
        <taxon>Bacteria</taxon>
        <taxon>Pseudomonadati</taxon>
        <taxon>Bacteroidota</taxon>
        <taxon>Sphingobacteriia</taxon>
        <taxon>Sphingobacteriales</taxon>
        <taxon>Sphingobacteriaceae</taxon>
        <taxon>Pedobacter</taxon>
    </lineage>
</organism>
<evidence type="ECO:0000313" key="4">
    <source>
        <dbReference type="Proteomes" id="UP000651668"/>
    </source>
</evidence>
<protein>
    <recommendedName>
        <fullName evidence="2">DUF6089 domain-containing protein</fullName>
    </recommendedName>
</protein>
<reference evidence="3" key="1">
    <citation type="journal article" date="2014" name="Int. J. Syst. Evol. Microbiol.">
        <title>Complete genome sequence of Corynebacterium casei LMG S-19264T (=DSM 44701T), isolated from a smear-ripened cheese.</title>
        <authorList>
            <consortium name="US DOE Joint Genome Institute (JGI-PGF)"/>
            <person name="Walter F."/>
            <person name="Albersmeier A."/>
            <person name="Kalinowski J."/>
            <person name="Ruckert C."/>
        </authorList>
    </citation>
    <scope>NUCLEOTIDE SEQUENCE</scope>
    <source>
        <strain evidence="3">CGMCC 1.15343</strain>
    </source>
</reference>
<keyword evidence="1" id="KW-0732">Signal</keyword>
<gene>
    <name evidence="3" type="ORF">GCM10011387_30620</name>
</gene>
<dbReference type="InterPro" id="IPR011250">
    <property type="entry name" value="OMP/PagP_B-barrel"/>
</dbReference>
<dbReference type="EMBL" id="BMIL01000012">
    <property type="protein sequence ID" value="GGC74826.1"/>
    <property type="molecule type" value="Genomic_DNA"/>
</dbReference>
<evidence type="ECO:0000259" key="2">
    <source>
        <dbReference type="Pfam" id="PF19573"/>
    </source>
</evidence>
<feature type="signal peptide" evidence="1">
    <location>
        <begin position="1"/>
        <end position="23"/>
    </location>
</feature>
<dbReference type="SUPFAM" id="SSF56925">
    <property type="entry name" value="OMPA-like"/>
    <property type="match status" value="1"/>
</dbReference>
<feature type="chain" id="PRO_5038008962" description="DUF6089 domain-containing protein" evidence="1">
    <location>
        <begin position="24"/>
        <end position="273"/>
    </location>
</feature>
<sequence length="273" mass="30300">MKFTKKIISLGITLLFTSLSLQAQVWEVGAKVGGAAYMGELNLNNPVKFSGLAAGAFVKYNFDPNWGLGLHYMHGTISGDDAKSNLAEARARNINFKTPLDEISIQLDFNFLDYFSGGGRRNFSPYVFGGAGGLVFKPTATYDQFYRTYKWQSEGQSQRYRTYTLSAIYGGGVKARIKNTSFSVLAELGFRTPLTDYLDDVSGFYATKFATSADKPLLNEYEHSFNVIADPSPNQIGAKDTQRGDGRSRDSYMFGTIGLSFSFTEDCFNFLKH</sequence>
<proteinExistence type="predicted"/>
<dbReference type="Gene3D" id="2.40.160.20">
    <property type="match status" value="1"/>
</dbReference>
<dbReference type="AlphaFoldDB" id="A0A916XI30"/>
<dbReference type="RefSeq" id="WP_188627815.1">
    <property type="nucleotide sequence ID" value="NZ_BMIL01000012.1"/>
</dbReference>
<dbReference type="Pfam" id="PF19573">
    <property type="entry name" value="DUF6089"/>
    <property type="match status" value="1"/>
</dbReference>
<comment type="caution">
    <text evidence="3">The sequence shown here is derived from an EMBL/GenBank/DDBJ whole genome shotgun (WGS) entry which is preliminary data.</text>
</comment>
<feature type="domain" description="DUF6089" evidence="2">
    <location>
        <begin position="12"/>
        <end position="200"/>
    </location>
</feature>
<reference evidence="3" key="2">
    <citation type="submission" date="2020-09" db="EMBL/GenBank/DDBJ databases">
        <authorList>
            <person name="Sun Q."/>
            <person name="Zhou Y."/>
        </authorList>
    </citation>
    <scope>NUCLEOTIDE SEQUENCE</scope>
    <source>
        <strain evidence="3">CGMCC 1.15343</strain>
    </source>
</reference>
<dbReference type="InterPro" id="IPR045743">
    <property type="entry name" value="DUF6089"/>
</dbReference>
<dbReference type="Proteomes" id="UP000651668">
    <property type="component" value="Unassembled WGS sequence"/>
</dbReference>
<evidence type="ECO:0000313" key="3">
    <source>
        <dbReference type="EMBL" id="GGC74826.1"/>
    </source>
</evidence>
<name>A0A916XI30_9SPHI</name>
<evidence type="ECO:0000256" key="1">
    <source>
        <dbReference type="SAM" id="SignalP"/>
    </source>
</evidence>